<accession>Q5ZZL9</accession>
<dbReference type="HOGENOM" id="CLU_1516266_0_0_14"/>
<protein>
    <submittedName>
        <fullName evidence="1">Uncharacterized protein</fullName>
    </submittedName>
</protein>
<name>Q5ZZL9_MESH2</name>
<dbReference type="AlphaFoldDB" id="Q5ZZL9"/>
<evidence type="ECO:0000313" key="1">
    <source>
        <dbReference type="EMBL" id="AAV28030.1"/>
    </source>
</evidence>
<organism evidence="1">
    <name type="scientific">Mesomycoplasma hyopneumoniae (strain 232)</name>
    <name type="common">Mycoplasma hyopneumoniae</name>
    <dbReference type="NCBI Taxonomy" id="295358"/>
    <lineage>
        <taxon>Bacteria</taxon>
        <taxon>Bacillati</taxon>
        <taxon>Mycoplasmatota</taxon>
        <taxon>Mycoplasmoidales</taxon>
        <taxon>Metamycoplasmataceae</taxon>
        <taxon>Mesomycoplasma</taxon>
    </lineage>
</organism>
<reference evidence="1" key="1">
    <citation type="journal article" date="2004" name="J. Bacteriol.">
        <title>The genome sequence of Mycoplasma hyopneumoniae strain 232, the agent of swine mycoplasmosis.</title>
        <authorList>
            <person name="Minion F.C."/>
            <person name="Lefkowitz E.J."/>
            <person name="Madsen M.L."/>
            <person name="Cleary B.J."/>
            <person name="Swartzell S.M."/>
            <person name="Mahairas G.G."/>
        </authorList>
    </citation>
    <scope>NUCLEOTIDE SEQUENCE [LARGE SCALE GENOMIC DNA]</scope>
    <source>
        <strain evidence="1">232</strain>
    </source>
</reference>
<dbReference type="EMBL" id="AE017332">
    <property type="protein sequence ID" value="AAV28030.1"/>
    <property type="molecule type" value="Genomic_DNA"/>
</dbReference>
<proteinExistence type="predicted"/>
<gene>
    <name evidence="1" type="ordered locus">mhp689</name>
</gene>
<dbReference type="Proteomes" id="UP000006822">
    <property type="component" value="Chromosome"/>
</dbReference>
<sequence length="177" mass="20021">MTDWKTHYSLITSKILTEYFSFTSTSTSSPWCCPKRACAIGEKLEILLLKGSASIELTIWKVWISPLSTFSRLTFEPIETLLDPKSALIIFALEIIVSNSRIRDSIIPCFSRATSYSAFSERSPCERASLISWITFTRSTLIKCSSSFSISSSFCWVKRILSLTVFFILYSFFGGSH</sequence>
<dbReference type="KEGG" id="mhy:mhp689"/>